<evidence type="ECO:0000313" key="2">
    <source>
        <dbReference type="EMBL" id="CAB4163347.1"/>
    </source>
</evidence>
<protein>
    <submittedName>
        <fullName evidence="2">COG3482 Uncharacterized conserved protein</fullName>
    </submittedName>
</protein>
<dbReference type="Pfam" id="PF07812">
    <property type="entry name" value="TfuA"/>
    <property type="match status" value="1"/>
</dbReference>
<accession>A0A6J5NWG3</accession>
<organism evidence="2">
    <name type="scientific">uncultured Caudovirales phage</name>
    <dbReference type="NCBI Taxonomy" id="2100421"/>
    <lineage>
        <taxon>Viruses</taxon>
        <taxon>Duplodnaviria</taxon>
        <taxon>Heunggongvirae</taxon>
        <taxon>Uroviricota</taxon>
        <taxon>Caudoviricetes</taxon>
        <taxon>Peduoviridae</taxon>
        <taxon>Maltschvirus</taxon>
        <taxon>Maltschvirus maltsch</taxon>
    </lineage>
</organism>
<feature type="domain" description="TfuA-like core" evidence="1">
    <location>
        <begin position="43"/>
        <end position="140"/>
    </location>
</feature>
<dbReference type="InterPro" id="IPR012924">
    <property type="entry name" value="TfuA_core"/>
</dbReference>
<dbReference type="EMBL" id="LR796748">
    <property type="protein sequence ID" value="CAB4163347.1"/>
    <property type="molecule type" value="Genomic_DNA"/>
</dbReference>
<proteinExistence type="predicted"/>
<gene>
    <name evidence="2" type="ORF">UFOVP811_22</name>
</gene>
<reference evidence="2" key="1">
    <citation type="submission" date="2020-04" db="EMBL/GenBank/DDBJ databases">
        <authorList>
            <person name="Chiriac C."/>
            <person name="Salcher M."/>
            <person name="Ghai R."/>
            <person name="Kavagutti S V."/>
        </authorList>
    </citation>
    <scope>NUCLEOTIDE SEQUENCE</scope>
</reference>
<name>A0A6J5NWG3_9CAUD</name>
<evidence type="ECO:0000259" key="1">
    <source>
        <dbReference type="Pfam" id="PF07812"/>
    </source>
</evidence>
<sequence>MKIFIGPTGRGLDLSGLTVLPPAQQGDIATEVLKGSDTLILIDGYFTQHLAPWHKEILFAIERGCRVIGAGSLGALRAVECKRYGMEAVGIIAKWYENYTCLDDSEVALAHSCAEDGYVPLSVPLVNIRATVQALNEDPGIIKACSDIFYMERSWPKIKSVIGVKADLLKEHYVDQKAIDAKAAIEVAKTLGEVKPYEKSDRSIFMTALLATDITGKDGKRLWETAKLREEATDSWLLAEFASILGIRASQEQVDACSSRMWADLGIDSEKAAVAWQEENDVTDETWNSFAFKEAVKQNARNWFDAITSGAEAIQVTNRYQLLKGKFYGKTS</sequence>